<feature type="transmembrane region" description="Helical" evidence="1">
    <location>
        <begin position="12"/>
        <end position="34"/>
    </location>
</feature>
<keyword evidence="1" id="KW-0812">Transmembrane</keyword>
<keyword evidence="1" id="KW-1133">Transmembrane helix</keyword>
<organism evidence="2 3">
    <name type="scientific">Paractinoplanes ovalisporus</name>
    <dbReference type="NCBI Taxonomy" id="2810368"/>
    <lineage>
        <taxon>Bacteria</taxon>
        <taxon>Bacillati</taxon>
        <taxon>Actinomycetota</taxon>
        <taxon>Actinomycetes</taxon>
        <taxon>Micromonosporales</taxon>
        <taxon>Micromonosporaceae</taxon>
        <taxon>Paractinoplanes</taxon>
    </lineage>
</organism>
<sequence length="163" mass="16901">MTDTVARPRPGIRVLAVAAAVLVLIVAVGGWFLLRPAPEPIDLVTAQPATVTDLTAPAGVAAKCVEPTAAKLKEYADFAFAGTVVAIEGGTVTLEATRVYLGEPVDEVRVAQEGDTSETMMGSGKFEIGKNYLVASNDGGVLVCGYSGEADAPGLRELYDEAF</sequence>
<name>A0ABS2AUB8_9ACTN</name>
<proteinExistence type="predicted"/>
<keyword evidence="3" id="KW-1185">Reference proteome</keyword>
<evidence type="ECO:0008006" key="4">
    <source>
        <dbReference type="Google" id="ProtNLM"/>
    </source>
</evidence>
<dbReference type="RefSeq" id="WP_203383122.1">
    <property type="nucleotide sequence ID" value="NZ_JAENHP010000028.1"/>
</dbReference>
<gene>
    <name evidence="2" type="ORF">JIG36_45470</name>
</gene>
<dbReference type="EMBL" id="JAENHP010000028">
    <property type="protein sequence ID" value="MBM2622774.1"/>
    <property type="molecule type" value="Genomic_DNA"/>
</dbReference>
<evidence type="ECO:0000313" key="3">
    <source>
        <dbReference type="Proteomes" id="UP000632138"/>
    </source>
</evidence>
<reference evidence="2 3" key="1">
    <citation type="submission" date="2021-01" db="EMBL/GenBank/DDBJ databases">
        <title>Actinoplanes sp. nov. LDG1-06 isolated from lichen.</title>
        <authorList>
            <person name="Saeng-In P."/>
            <person name="Phongsopitanun W."/>
            <person name="Kanchanasin P."/>
            <person name="Yuki M."/>
            <person name="Kudo T."/>
            <person name="Ohkuma M."/>
            <person name="Tanasupawat S."/>
        </authorList>
    </citation>
    <scope>NUCLEOTIDE SEQUENCE [LARGE SCALE GENOMIC DNA]</scope>
    <source>
        <strain evidence="2 3">LDG1-06</strain>
    </source>
</reference>
<keyword evidence="1" id="KW-0472">Membrane</keyword>
<accession>A0ABS2AUB8</accession>
<comment type="caution">
    <text evidence="2">The sequence shown here is derived from an EMBL/GenBank/DDBJ whole genome shotgun (WGS) entry which is preliminary data.</text>
</comment>
<evidence type="ECO:0000256" key="1">
    <source>
        <dbReference type="SAM" id="Phobius"/>
    </source>
</evidence>
<evidence type="ECO:0000313" key="2">
    <source>
        <dbReference type="EMBL" id="MBM2622774.1"/>
    </source>
</evidence>
<dbReference type="Proteomes" id="UP000632138">
    <property type="component" value="Unassembled WGS sequence"/>
</dbReference>
<protein>
    <recommendedName>
        <fullName evidence="4">DUF4115 domain-containing protein</fullName>
    </recommendedName>
</protein>